<dbReference type="EC" id="3.6.1.13" evidence="4"/>
<dbReference type="RefSeq" id="WP_015017975.1">
    <property type="nucleotide sequence ID" value="NC_018719.1"/>
</dbReference>
<dbReference type="PATRIC" id="fig|1237085.11.peg.463"/>
<dbReference type="HOGENOM" id="CLU_062658_5_2_2"/>
<evidence type="ECO:0000256" key="2">
    <source>
        <dbReference type="ARBA" id="ARBA00022801"/>
    </source>
</evidence>
<dbReference type="SUPFAM" id="SSF55811">
    <property type="entry name" value="Nudix"/>
    <property type="match status" value="1"/>
</dbReference>
<evidence type="ECO:0000256" key="1">
    <source>
        <dbReference type="ARBA" id="ARBA00001946"/>
    </source>
</evidence>
<proteinExistence type="predicted"/>
<gene>
    <name evidence="4" type="primary">nudF1</name>
    <name evidence="4" type="ordered locus">Ngar_c04850</name>
</gene>
<reference evidence="4 5" key="1">
    <citation type="journal article" date="2012" name="Environ. Microbiol.">
        <title>The genome of the ammonia-oxidizing Candidatus Nitrososphaera gargensis: insights into metabolic versatility and environmental adaptations.</title>
        <authorList>
            <person name="Spang A."/>
            <person name="Poehlein A."/>
            <person name="Offre P."/>
            <person name="Zumbragel S."/>
            <person name="Haider S."/>
            <person name="Rychlik N."/>
            <person name="Nowka B."/>
            <person name="Schmeisser C."/>
            <person name="Lebedeva E.V."/>
            <person name="Rattei T."/>
            <person name="Bohm C."/>
            <person name="Schmid M."/>
            <person name="Galushko A."/>
            <person name="Hatzenpichler R."/>
            <person name="Weinmaier T."/>
            <person name="Daniel R."/>
            <person name="Schleper C."/>
            <person name="Spieck E."/>
            <person name="Streit W."/>
            <person name="Wagner M."/>
        </authorList>
    </citation>
    <scope>NUCLEOTIDE SEQUENCE [LARGE SCALE GENOMIC DNA]</scope>
    <source>
        <strain evidence="5">Ga9.2</strain>
    </source>
</reference>
<keyword evidence="5" id="KW-1185">Reference proteome</keyword>
<dbReference type="STRING" id="1237085.Ngar_c04850"/>
<dbReference type="OrthoDB" id="104705at2157"/>
<dbReference type="GO" id="GO:0006753">
    <property type="term" value="P:nucleoside phosphate metabolic process"/>
    <property type="evidence" value="ECO:0007669"/>
    <property type="project" value="TreeGrafter"/>
</dbReference>
<accession>K0ILY0</accession>
<dbReference type="EMBL" id="CP002408">
    <property type="protein sequence ID" value="AFU57429.1"/>
    <property type="molecule type" value="Genomic_DNA"/>
</dbReference>
<dbReference type="InterPro" id="IPR015797">
    <property type="entry name" value="NUDIX_hydrolase-like_dom_sf"/>
</dbReference>
<dbReference type="PANTHER" id="PTHR11839">
    <property type="entry name" value="UDP/ADP-SUGAR PYROPHOSPHATASE"/>
    <property type="match status" value="1"/>
</dbReference>
<dbReference type="FunCoup" id="K0ILY0">
    <property type="interactions" value="121"/>
</dbReference>
<name>K0ILY0_NITGG</name>
<comment type="cofactor">
    <cofactor evidence="1">
        <name>Mg(2+)</name>
        <dbReference type="ChEBI" id="CHEBI:18420"/>
    </cofactor>
</comment>
<keyword evidence="2 4" id="KW-0378">Hydrolase</keyword>
<dbReference type="GeneID" id="13796659"/>
<feature type="domain" description="Nudix hydrolase" evidence="3">
    <location>
        <begin position="42"/>
        <end position="174"/>
    </location>
</feature>
<dbReference type="PANTHER" id="PTHR11839:SF18">
    <property type="entry name" value="NUDIX HYDROLASE DOMAIN-CONTAINING PROTEIN"/>
    <property type="match status" value="1"/>
</dbReference>
<sequence length="189" mass="21828">MKKGWECLETKEVFKAGDGKTVYIELYQDRVRTPKGNVLTYTKYHASDVVIVVPFIDRQTLLMIRQFRYPIGKVLLEFPAGHVENKEDPLDTAKRELEEETGYRARKVEYVYSYHPAVSRTRQSVHIFRATDLARASATKHDGGEQISMRKVTVKQLRQLITKRKVENAGTLIAYLLCCTMKTSSGRRR</sequence>
<evidence type="ECO:0000313" key="5">
    <source>
        <dbReference type="Proteomes" id="UP000008037"/>
    </source>
</evidence>
<dbReference type="GO" id="GO:0047631">
    <property type="term" value="F:ADP-ribose diphosphatase activity"/>
    <property type="evidence" value="ECO:0007669"/>
    <property type="project" value="UniProtKB-EC"/>
</dbReference>
<dbReference type="KEGG" id="nga:Ngar_c04850"/>
<dbReference type="Pfam" id="PF00293">
    <property type="entry name" value="NUDIX"/>
    <property type="match status" value="1"/>
</dbReference>
<dbReference type="AlphaFoldDB" id="K0ILY0"/>
<dbReference type="InterPro" id="IPR020084">
    <property type="entry name" value="NUDIX_hydrolase_CS"/>
</dbReference>
<dbReference type="Proteomes" id="UP000008037">
    <property type="component" value="Chromosome"/>
</dbReference>
<dbReference type="GO" id="GO:0019693">
    <property type="term" value="P:ribose phosphate metabolic process"/>
    <property type="evidence" value="ECO:0007669"/>
    <property type="project" value="TreeGrafter"/>
</dbReference>
<dbReference type="InParanoid" id="K0ILY0"/>
<dbReference type="Gene3D" id="3.90.79.10">
    <property type="entry name" value="Nucleoside Triphosphate Pyrophosphohydrolase"/>
    <property type="match status" value="1"/>
</dbReference>
<evidence type="ECO:0000313" key="4">
    <source>
        <dbReference type="EMBL" id="AFU57429.1"/>
    </source>
</evidence>
<evidence type="ECO:0000259" key="3">
    <source>
        <dbReference type="PROSITE" id="PS51462"/>
    </source>
</evidence>
<protein>
    <submittedName>
        <fullName evidence="4">ADP-ribose pyrophosphatase</fullName>
        <ecNumber evidence="4">3.6.1.13</ecNumber>
    </submittedName>
</protein>
<organism evidence="4 5">
    <name type="scientific">Nitrososphaera gargensis (strain Ga9.2)</name>
    <dbReference type="NCBI Taxonomy" id="1237085"/>
    <lineage>
        <taxon>Archaea</taxon>
        <taxon>Nitrososphaerota</taxon>
        <taxon>Nitrososphaeria</taxon>
        <taxon>Nitrososphaerales</taxon>
        <taxon>Nitrososphaeraceae</taxon>
        <taxon>Nitrososphaera</taxon>
    </lineage>
</organism>
<dbReference type="PROSITE" id="PS00893">
    <property type="entry name" value="NUDIX_BOX"/>
    <property type="match status" value="1"/>
</dbReference>
<dbReference type="PROSITE" id="PS51462">
    <property type="entry name" value="NUDIX"/>
    <property type="match status" value="1"/>
</dbReference>
<dbReference type="InterPro" id="IPR000086">
    <property type="entry name" value="NUDIX_hydrolase_dom"/>
</dbReference>
<dbReference type="CDD" id="cd03424">
    <property type="entry name" value="NUDIX_ADPRase_Nudt5_UGPPase_Nudt14"/>
    <property type="match status" value="1"/>
</dbReference>